<evidence type="ECO:0000256" key="1">
    <source>
        <dbReference type="ARBA" id="ARBA00001255"/>
    </source>
</evidence>
<keyword evidence="5 6" id="KW-0326">Glycosidase</keyword>
<evidence type="ECO:0000256" key="7">
    <source>
        <dbReference type="PIRSR" id="PIRSR005536-1"/>
    </source>
</evidence>
<dbReference type="Gene3D" id="2.70.98.60">
    <property type="entry name" value="alpha-galactosidase from lactobacil brevis"/>
    <property type="match status" value="1"/>
</dbReference>
<dbReference type="InterPro" id="IPR000111">
    <property type="entry name" value="Glyco_hydro_27/36_CS"/>
</dbReference>
<evidence type="ECO:0000259" key="9">
    <source>
        <dbReference type="Pfam" id="PF16874"/>
    </source>
</evidence>
<dbReference type="InterPro" id="IPR017853">
    <property type="entry name" value="GH"/>
</dbReference>
<dbReference type="InterPro" id="IPR002252">
    <property type="entry name" value="Glyco_hydro_36"/>
</dbReference>
<evidence type="ECO:0000256" key="8">
    <source>
        <dbReference type="PIRSR" id="PIRSR005536-2"/>
    </source>
</evidence>
<dbReference type="PATRIC" id="fig|698758.3.peg.551"/>
<evidence type="ECO:0000313" key="12">
    <source>
        <dbReference type="Proteomes" id="UP000006294"/>
    </source>
</evidence>
<dbReference type="SUPFAM" id="SSF51445">
    <property type="entry name" value="(Trans)glycosidases"/>
    <property type="match status" value="1"/>
</dbReference>
<dbReference type="GO" id="GO:0004557">
    <property type="term" value="F:alpha-galactosidase activity"/>
    <property type="evidence" value="ECO:0007669"/>
    <property type="project" value="UniProtKB-UniRule"/>
</dbReference>
<feature type="binding site" evidence="8">
    <location>
        <position position="199"/>
    </location>
    <ligand>
        <name>substrate</name>
    </ligand>
</feature>
<dbReference type="KEGG" id="axl:AXY_05510"/>
<evidence type="ECO:0000256" key="5">
    <source>
        <dbReference type="ARBA" id="ARBA00023295"/>
    </source>
</evidence>
<feature type="active site" description="Proton donor" evidence="7">
    <location>
        <position position="548"/>
    </location>
</feature>
<dbReference type="InterPro" id="IPR031704">
    <property type="entry name" value="Glyco_hydro_36_N"/>
</dbReference>
<dbReference type="EMBL" id="AP012050">
    <property type="protein sequence ID" value="BAM46683.1"/>
    <property type="molecule type" value="Genomic_DNA"/>
</dbReference>
<feature type="binding site" evidence="8">
    <location>
        <begin position="366"/>
        <end position="367"/>
    </location>
    <ligand>
        <name>substrate</name>
    </ligand>
</feature>
<feature type="active site" description="Nucleophile" evidence="7">
    <location>
        <position position="478"/>
    </location>
</feature>
<dbReference type="PIRSF" id="PIRSF005536">
    <property type="entry name" value="Agal"/>
    <property type="match status" value="1"/>
</dbReference>
<evidence type="ECO:0000313" key="11">
    <source>
        <dbReference type="EMBL" id="BAM46683.1"/>
    </source>
</evidence>
<evidence type="ECO:0000256" key="3">
    <source>
        <dbReference type="ARBA" id="ARBA00012755"/>
    </source>
</evidence>
<dbReference type="InterPro" id="IPR050985">
    <property type="entry name" value="Alpha-glycosidase_related"/>
</dbReference>
<dbReference type="Gene3D" id="3.20.20.70">
    <property type="entry name" value="Aldolase class I"/>
    <property type="match status" value="1"/>
</dbReference>
<keyword evidence="4 6" id="KW-0378">Hydrolase</keyword>
<dbReference type="Pfam" id="PF16874">
    <property type="entry name" value="Glyco_hydro_36C"/>
    <property type="match status" value="1"/>
</dbReference>
<dbReference type="CDD" id="cd14791">
    <property type="entry name" value="GH36"/>
    <property type="match status" value="1"/>
</dbReference>
<dbReference type="PRINTS" id="PR00743">
    <property type="entry name" value="GLHYDRLASE36"/>
</dbReference>
<organism evidence="11 12">
    <name type="scientific">Amphibacillus xylanus (strain ATCC 51415 / DSM 6626 / JCM 7361 / LMG 17667 / NBRC 15112 / Ep01)</name>
    <dbReference type="NCBI Taxonomy" id="698758"/>
    <lineage>
        <taxon>Bacteria</taxon>
        <taxon>Bacillati</taxon>
        <taxon>Bacillota</taxon>
        <taxon>Bacilli</taxon>
        <taxon>Bacillales</taxon>
        <taxon>Bacillaceae</taxon>
        <taxon>Amphibacillus</taxon>
    </lineage>
</organism>
<dbReference type="InterPro" id="IPR031705">
    <property type="entry name" value="Glyco_hydro_36_C"/>
</dbReference>
<dbReference type="InterPro" id="IPR038417">
    <property type="entry name" value="Alpga-gal_N_sf"/>
</dbReference>
<dbReference type="PANTHER" id="PTHR43053:SF3">
    <property type="entry name" value="ALPHA-GALACTOSIDASE C-RELATED"/>
    <property type="match status" value="1"/>
</dbReference>
<gene>
    <name evidence="11" type="primary">aga</name>
    <name evidence="11" type="ordered locus">AXY_05510</name>
</gene>
<dbReference type="eggNOG" id="COG3345">
    <property type="taxonomic scope" value="Bacteria"/>
</dbReference>
<dbReference type="EC" id="3.2.1.22" evidence="3 6"/>
<dbReference type="Pfam" id="PF02065">
    <property type="entry name" value="Melibiase"/>
    <property type="match status" value="1"/>
</dbReference>
<reference evidence="11 12" key="1">
    <citation type="submission" date="2011-01" db="EMBL/GenBank/DDBJ databases">
        <title>Whole genome sequence of Amphibacillus xylinus NBRC 15112.</title>
        <authorList>
            <person name="Nakazawa H."/>
            <person name="Katano Y."/>
            <person name="Nakamura S."/>
            <person name="Sasagawa M."/>
            <person name="Fukada J."/>
            <person name="Arai T."/>
            <person name="Sasakura N."/>
            <person name="Mochizuki D."/>
            <person name="Hosoyama A."/>
            <person name="Harada K."/>
            <person name="Horikawa H."/>
            <person name="Kato Y."/>
            <person name="Harada T."/>
            <person name="Sasaki K."/>
            <person name="Sekiguchi M."/>
            <person name="Hodoyama M."/>
            <person name="Nishiko R."/>
            <person name="Narita H."/>
            <person name="Hanamaki A."/>
            <person name="Hata C."/>
            <person name="Konno Y."/>
            <person name="Niimura Y."/>
            <person name="Yamazaki S."/>
            <person name="Fujita N."/>
        </authorList>
    </citation>
    <scope>NUCLEOTIDE SEQUENCE [LARGE SCALE GENOMIC DNA]</scope>
    <source>
        <strain evidence="12">ATCC 51415 / DSM 6626 / JCM 7361 / LMG 17667 / NBRC 15112 / Ep01</strain>
    </source>
</reference>
<feature type="binding site" evidence="8">
    <location>
        <position position="526"/>
    </location>
    <ligand>
        <name>substrate</name>
    </ligand>
</feature>
<evidence type="ECO:0000259" key="10">
    <source>
        <dbReference type="Pfam" id="PF16875"/>
    </source>
</evidence>
<dbReference type="Pfam" id="PF16875">
    <property type="entry name" value="Glyco_hydro_36N"/>
    <property type="match status" value="1"/>
</dbReference>
<evidence type="ECO:0000256" key="6">
    <source>
        <dbReference type="PIRNR" id="PIRNR005536"/>
    </source>
</evidence>
<dbReference type="FunFam" id="3.20.20.70:FF:000118">
    <property type="entry name" value="Alpha-galactosidase"/>
    <property type="match status" value="1"/>
</dbReference>
<protein>
    <recommendedName>
        <fullName evidence="3 6">Alpha-galactosidase</fullName>
        <ecNumber evidence="3 6">3.2.1.22</ecNumber>
    </recommendedName>
</protein>
<comment type="similarity">
    <text evidence="2">Belongs to the glycosyl hydrolase 36 family.</text>
</comment>
<evidence type="ECO:0000256" key="2">
    <source>
        <dbReference type="ARBA" id="ARBA00006202"/>
    </source>
</evidence>
<sequence length="729" mass="83377">MGIQFNEAMKSFKIDAKDTSYIISIVDDEQFLGHVYFGEKIPDQDMNHLLRLEENPFVPSKNNRDRGTFMDSFPNEYSSHGLGDYRESSISVMTQSGTSTVGVNYQSHVIYPGKPKLEGLPATFGDEEDCTTLEITCVDQHLNLEVVLVYTAFENLDVITRSVRVTNRAKESIQLRKVLSACVDFDRNDLDMITLHGSWARERHVSRRKVELGKQGISSLRGQSGHQVNPFLAVMDQTATEDNGEVYGFNFVYSGNFLAQAEGCQFDTTRVVMGINPEDFSWELDPEATFTAPEVVMVYSNEGIGKMSRTFHDLYRTHLIRGKYKNKKRPILINNWEATYFDFDTEKLLDIAKEASHLGIEMLVMDDGWFGNRSSDNMALGDWVVNEDKIKGGLKNLVDEVNKLGMKFGIWFEPEMISPDSDLYRAHPDWCIHIEGREGVLSRNQYVLDFSRQEVRDYIYESLSEILSSANIEYVKWDMNRQLTDVANSVLPASQQREIWHRYVLGVYDMMDRLTTDFPHILLENCSGGGARFDPGMLYYSPQIWTSDDTDAIERLKIQHGTSLVYPVSSIGAHVSDVPNHTVGRITPFETRGFVALSGTFGYELDVTKIPQEDRDMIPKQVEMYHKYNDLIREGDLYRIGNVFENPEYNCVEYVAKDKSEVLVTYVQVLSRPNHRSRRIRLKGLDKDSYYRNQETNAVHSGAALMNGGILIEDMYGDFKGKLIHFIKE</sequence>
<feature type="binding site" evidence="8">
    <location>
        <position position="548"/>
    </location>
    <ligand>
        <name>substrate</name>
    </ligand>
</feature>
<dbReference type="STRING" id="698758.AXY_05510"/>
<comment type="catalytic activity">
    <reaction evidence="1 6">
        <text>Hydrolysis of terminal, non-reducing alpha-D-galactose residues in alpha-D-galactosides, including galactose oligosaccharides, galactomannans and galactolipids.</text>
        <dbReference type="EC" id="3.2.1.22"/>
    </reaction>
</comment>
<name>K0J6I6_AMPXN</name>
<dbReference type="InterPro" id="IPR013780">
    <property type="entry name" value="Glyco_hydro_b"/>
</dbReference>
<feature type="domain" description="Glycosyl hydrolase family 36 C-terminal" evidence="9">
    <location>
        <begin position="651"/>
        <end position="726"/>
    </location>
</feature>
<dbReference type="Proteomes" id="UP000006294">
    <property type="component" value="Chromosome"/>
</dbReference>
<proteinExistence type="inferred from homology"/>
<dbReference type="PANTHER" id="PTHR43053">
    <property type="entry name" value="GLYCOSIDASE FAMILY 31"/>
    <property type="match status" value="1"/>
</dbReference>
<dbReference type="GO" id="GO:0016052">
    <property type="term" value="P:carbohydrate catabolic process"/>
    <property type="evidence" value="ECO:0007669"/>
    <property type="project" value="InterPro"/>
</dbReference>
<feature type="domain" description="Glycosyl hydrolase family 36 N-terminal" evidence="10">
    <location>
        <begin position="31"/>
        <end position="284"/>
    </location>
</feature>
<keyword evidence="12" id="KW-1185">Reference proteome</keyword>
<accession>K0J6I6</accession>
<dbReference type="PROSITE" id="PS00512">
    <property type="entry name" value="ALPHA_GALACTOSIDASE"/>
    <property type="match status" value="1"/>
</dbReference>
<dbReference type="Gene3D" id="2.60.40.1180">
    <property type="entry name" value="Golgi alpha-mannosidase II"/>
    <property type="match status" value="1"/>
</dbReference>
<dbReference type="RefSeq" id="WP_015009288.1">
    <property type="nucleotide sequence ID" value="NC_018704.1"/>
</dbReference>
<dbReference type="AlphaFoldDB" id="K0J6I6"/>
<dbReference type="InterPro" id="IPR013785">
    <property type="entry name" value="Aldolase_TIM"/>
</dbReference>
<evidence type="ECO:0000256" key="4">
    <source>
        <dbReference type="ARBA" id="ARBA00022801"/>
    </source>
</evidence>
<feature type="binding site" evidence="8">
    <location>
        <begin position="476"/>
        <end position="480"/>
    </location>
    <ligand>
        <name>substrate</name>
    </ligand>
</feature>
<dbReference type="OrthoDB" id="9758822at2"/>
<feature type="binding site" evidence="8">
    <location>
        <position position="443"/>
    </location>
    <ligand>
        <name>substrate</name>
    </ligand>
</feature>
<dbReference type="HOGENOM" id="CLU_009640_2_1_9"/>